<evidence type="ECO:0000256" key="1">
    <source>
        <dbReference type="ARBA" id="ARBA00022679"/>
    </source>
</evidence>
<comment type="caution">
    <text evidence="5">The sequence shown here is derived from an EMBL/GenBank/DDBJ whole genome shotgun (WGS) entry which is preliminary data.</text>
</comment>
<keyword evidence="1" id="KW-0808">Transferase</keyword>
<gene>
    <name evidence="5" type="ORF">D3C57_143400</name>
</gene>
<dbReference type="Pfam" id="PF08544">
    <property type="entry name" value="GHMP_kinases_C"/>
    <property type="match status" value="1"/>
</dbReference>
<dbReference type="InterPro" id="IPR012363">
    <property type="entry name" value="PduX"/>
</dbReference>
<dbReference type="AlphaFoldDB" id="A0A0A0N370"/>
<feature type="domain" description="GHMP kinase C-terminal" evidence="4">
    <location>
        <begin position="209"/>
        <end position="271"/>
    </location>
</feature>
<proteinExistence type="predicted"/>
<protein>
    <submittedName>
        <fullName evidence="5">Uncharacterized protein</fullName>
    </submittedName>
</protein>
<evidence type="ECO:0000259" key="3">
    <source>
        <dbReference type="Pfam" id="PF00288"/>
    </source>
</evidence>
<evidence type="ECO:0000313" key="6">
    <source>
        <dbReference type="Proteomes" id="UP000281594"/>
    </source>
</evidence>
<accession>A0A0A0N370</accession>
<dbReference type="PIRSF" id="PIRSF033887">
    <property type="entry name" value="PduX"/>
    <property type="match status" value="1"/>
</dbReference>
<name>A0A0A0N370_STRRN</name>
<dbReference type="Pfam" id="PF00288">
    <property type="entry name" value="GHMP_kinases_N"/>
    <property type="match status" value="1"/>
</dbReference>
<evidence type="ECO:0000313" key="5">
    <source>
        <dbReference type="EMBL" id="RLV76224.1"/>
    </source>
</evidence>
<dbReference type="InterPro" id="IPR014721">
    <property type="entry name" value="Ribsml_uS5_D2-typ_fold_subgr"/>
</dbReference>
<dbReference type="GO" id="GO:0005524">
    <property type="term" value="F:ATP binding"/>
    <property type="evidence" value="ECO:0007669"/>
    <property type="project" value="InterPro"/>
</dbReference>
<evidence type="ECO:0000259" key="4">
    <source>
        <dbReference type="Pfam" id="PF08544"/>
    </source>
</evidence>
<evidence type="ECO:0000256" key="2">
    <source>
        <dbReference type="ARBA" id="ARBA00022777"/>
    </source>
</evidence>
<dbReference type="Proteomes" id="UP000281594">
    <property type="component" value="Unassembled WGS sequence"/>
</dbReference>
<dbReference type="SUPFAM" id="SSF54211">
    <property type="entry name" value="Ribosomal protein S5 domain 2-like"/>
    <property type="match status" value="1"/>
</dbReference>
<dbReference type="HOGENOM" id="CLU_056896_0_1_11"/>
<dbReference type="InterPro" id="IPR013750">
    <property type="entry name" value="GHMP_kinase_C_dom"/>
</dbReference>
<feature type="domain" description="GHMP kinase N-terminal" evidence="3">
    <location>
        <begin position="74"/>
        <end position="130"/>
    </location>
</feature>
<dbReference type="EMBL" id="QYCY01000002">
    <property type="protein sequence ID" value="RLV76224.1"/>
    <property type="molecule type" value="Genomic_DNA"/>
</dbReference>
<dbReference type="RefSeq" id="WP_020865093.1">
    <property type="nucleotide sequence ID" value="NC_022785.1"/>
</dbReference>
<keyword evidence="2" id="KW-0418">Kinase</keyword>
<dbReference type="Gene3D" id="3.30.230.10">
    <property type="match status" value="1"/>
</dbReference>
<dbReference type="InterPro" id="IPR020568">
    <property type="entry name" value="Ribosomal_Su5_D2-typ_SF"/>
</dbReference>
<dbReference type="InterPro" id="IPR006204">
    <property type="entry name" value="GHMP_kinase_N_dom"/>
</dbReference>
<sequence>MREPALVARRPGVDLREGAGTACGTFGELLQGVLPDGVDFLVTFPITRGTRAWFRYDRDGPLNVFPSHKAKSLRLARAMFDAQGVVGGGSLVLDSGLAVGKGLASSSADLVATARAVGAVLGLDTSPAAVEGWLRPIEPTDGVMHPGIVVFEHRTVRLRASLGTLPPATVMAVDEGGRLDTVTFNQRPLHRTPAQKREYERLVRDLTTAVDHGDLAWVGAIATRSAVLNQRLVPKRNLDAMIRVSDEIGALGVVCAHSGTMLGLLLDAGDPDHQHKLSAAAAACARLPGATTVFRSFTSPGSAHAS</sequence>
<organism evidence="5 6">
    <name type="scientific">Streptomyces rapamycinicus (strain ATCC 29253 / DSM 41530 / NRRL 5491 / AYB-994)</name>
    <name type="common">Streptomyces hygroscopicus (strain ATCC 29253)</name>
    <dbReference type="NCBI Taxonomy" id="1343740"/>
    <lineage>
        <taxon>Bacteria</taxon>
        <taxon>Bacillati</taxon>
        <taxon>Actinomycetota</taxon>
        <taxon>Actinomycetes</taxon>
        <taxon>Kitasatosporales</taxon>
        <taxon>Streptomycetaceae</taxon>
        <taxon>Streptomyces</taxon>
        <taxon>Streptomyces violaceusniger group</taxon>
    </lineage>
</organism>
<dbReference type="eggNOG" id="COG4542">
    <property type="taxonomic scope" value="Bacteria"/>
</dbReference>
<dbReference type="KEGG" id="src:M271_00290"/>
<dbReference type="STRING" id="1343740.M271_00290"/>
<dbReference type="GO" id="GO:0016301">
    <property type="term" value="F:kinase activity"/>
    <property type="evidence" value="ECO:0007669"/>
    <property type="project" value="UniProtKB-KW"/>
</dbReference>
<reference evidence="5 6" key="1">
    <citation type="journal article" date="2018" name="J. Biol. Chem.">
        <title>Discovery of the actinoplanic acid pathway in Streptomyces rapamycinicus reveals a genetically conserved synergism with rapamycin.</title>
        <authorList>
            <person name="Mrak P."/>
            <person name="Krastel P."/>
            <person name="Pivk Lukancic P."/>
            <person name="Tao J."/>
            <person name="Pistorius D."/>
            <person name="Moore C.M."/>
        </authorList>
    </citation>
    <scope>NUCLEOTIDE SEQUENCE [LARGE SCALE GENOMIC DNA]</scope>
    <source>
        <strain evidence="5 6">NRRL 5491</strain>
    </source>
</reference>